<reference evidence="1" key="1">
    <citation type="submission" date="2020-08" db="EMBL/GenBank/DDBJ databases">
        <title>Multicomponent nature underlies the extraordinary mechanical properties of spider dragline silk.</title>
        <authorList>
            <person name="Kono N."/>
            <person name="Nakamura H."/>
            <person name="Mori M."/>
            <person name="Yoshida Y."/>
            <person name="Ohtoshi R."/>
            <person name="Malay A.D."/>
            <person name="Moran D.A.P."/>
            <person name="Tomita M."/>
            <person name="Numata K."/>
            <person name="Arakawa K."/>
        </authorList>
    </citation>
    <scope>NUCLEOTIDE SEQUENCE</scope>
</reference>
<proteinExistence type="predicted"/>
<dbReference type="OrthoDB" id="6471108at2759"/>
<evidence type="ECO:0000313" key="2">
    <source>
        <dbReference type="Proteomes" id="UP000887013"/>
    </source>
</evidence>
<gene>
    <name evidence="1" type="ORF">NPIL_256841</name>
</gene>
<evidence type="ECO:0000313" key="1">
    <source>
        <dbReference type="EMBL" id="GFT13383.1"/>
    </source>
</evidence>
<dbReference type="EMBL" id="BMAW01057861">
    <property type="protein sequence ID" value="GFT13383.1"/>
    <property type="molecule type" value="Genomic_DNA"/>
</dbReference>
<dbReference type="AlphaFoldDB" id="A0A8X6NGR6"/>
<keyword evidence="2" id="KW-1185">Reference proteome</keyword>
<sequence length="120" mass="13568">MQRSYDVGACLLGKRSWYKYKAVRPLRYAVPYARCMSADSVFEYSSILLLQRLVIKCGVQMGSPYSQVPVQYPSLHKEDISDPAMLCDSGSSLKPHPFCTTGSESSYIFVTKHNKRFQGN</sequence>
<dbReference type="Proteomes" id="UP000887013">
    <property type="component" value="Unassembled WGS sequence"/>
</dbReference>
<comment type="caution">
    <text evidence="1">The sequence shown here is derived from an EMBL/GenBank/DDBJ whole genome shotgun (WGS) entry which is preliminary data.</text>
</comment>
<organism evidence="1 2">
    <name type="scientific">Nephila pilipes</name>
    <name type="common">Giant wood spider</name>
    <name type="synonym">Nephila maculata</name>
    <dbReference type="NCBI Taxonomy" id="299642"/>
    <lineage>
        <taxon>Eukaryota</taxon>
        <taxon>Metazoa</taxon>
        <taxon>Ecdysozoa</taxon>
        <taxon>Arthropoda</taxon>
        <taxon>Chelicerata</taxon>
        <taxon>Arachnida</taxon>
        <taxon>Araneae</taxon>
        <taxon>Araneomorphae</taxon>
        <taxon>Entelegynae</taxon>
        <taxon>Araneoidea</taxon>
        <taxon>Nephilidae</taxon>
        <taxon>Nephila</taxon>
    </lineage>
</organism>
<accession>A0A8X6NGR6</accession>
<name>A0A8X6NGR6_NEPPI</name>
<protein>
    <submittedName>
        <fullName evidence="1">Uncharacterized protein</fullName>
    </submittedName>
</protein>